<sequence>MNKCYPYAQPRVVESDDGMLALLDGEQVVAKPIHPVLAFPFSNPRNDISLVDEYSKELLWLDSLDDLDAQSRCVVEAHLARREYRPVIHKITSVNTYSTPSVWNLDTDRGPCKFELPSEESIRRLGGQRLVLTHANGMQFIIENMAELDARSRQILARFMA</sequence>
<keyword evidence="3" id="KW-1185">Reference proteome</keyword>
<accession>A0ABT1WED2</accession>
<feature type="domain" description="DUF1854" evidence="1">
    <location>
        <begin position="33"/>
        <end position="159"/>
    </location>
</feature>
<reference evidence="2 3" key="1">
    <citation type="submission" date="2022-07" db="EMBL/GenBank/DDBJ databases">
        <authorList>
            <person name="Xamxidin M."/>
            <person name="Wu M."/>
        </authorList>
    </citation>
    <scope>NUCLEOTIDE SEQUENCE [LARGE SCALE GENOMIC DNA]</scope>
    <source>
        <strain evidence="2 3">NBRC 111650</strain>
    </source>
</reference>
<evidence type="ECO:0000259" key="1">
    <source>
        <dbReference type="Pfam" id="PF08909"/>
    </source>
</evidence>
<evidence type="ECO:0000313" key="2">
    <source>
        <dbReference type="EMBL" id="MCQ8895877.1"/>
    </source>
</evidence>
<evidence type="ECO:0000313" key="3">
    <source>
        <dbReference type="Proteomes" id="UP001204142"/>
    </source>
</evidence>
<dbReference type="InterPro" id="IPR015005">
    <property type="entry name" value="DUF1854"/>
</dbReference>
<proteinExistence type="predicted"/>
<protein>
    <submittedName>
        <fullName evidence="2">DUF1854 domain-containing protein</fullName>
    </submittedName>
</protein>
<dbReference type="Proteomes" id="UP001204142">
    <property type="component" value="Unassembled WGS sequence"/>
</dbReference>
<dbReference type="Pfam" id="PF08909">
    <property type="entry name" value="DUF1854"/>
    <property type="match status" value="1"/>
</dbReference>
<dbReference type="RefSeq" id="WP_256763642.1">
    <property type="nucleotide sequence ID" value="NZ_JANIGO010000002.1"/>
</dbReference>
<dbReference type="EMBL" id="JANIGO010000002">
    <property type="protein sequence ID" value="MCQ8895877.1"/>
    <property type="molecule type" value="Genomic_DNA"/>
</dbReference>
<comment type="caution">
    <text evidence="2">The sequence shown here is derived from an EMBL/GenBank/DDBJ whole genome shotgun (WGS) entry which is preliminary data.</text>
</comment>
<name>A0ABT1WED2_9BURK</name>
<organism evidence="2 3">
    <name type="scientific">Limnobacter humi</name>
    <dbReference type="NCBI Taxonomy" id="1778671"/>
    <lineage>
        <taxon>Bacteria</taxon>
        <taxon>Pseudomonadati</taxon>
        <taxon>Pseudomonadota</taxon>
        <taxon>Betaproteobacteria</taxon>
        <taxon>Burkholderiales</taxon>
        <taxon>Burkholderiaceae</taxon>
        <taxon>Limnobacter</taxon>
    </lineage>
</organism>
<gene>
    <name evidence="2" type="ORF">NQT62_05420</name>
</gene>